<dbReference type="PROSITE" id="PS50245">
    <property type="entry name" value="CAP_GLY_2"/>
    <property type="match status" value="1"/>
</dbReference>
<feature type="compositionally biased region" description="Polar residues" evidence="1">
    <location>
        <begin position="679"/>
        <end position="695"/>
    </location>
</feature>
<feature type="compositionally biased region" description="Low complexity" evidence="1">
    <location>
        <begin position="918"/>
        <end position="956"/>
    </location>
</feature>
<feature type="compositionally biased region" description="Polar residues" evidence="1">
    <location>
        <begin position="716"/>
        <end position="725"/>
    </location>
</feature>
<dbReference type="Gene3D" id="3.30.710.10">
    <property type="entry name" value="Potassium Channel Kv1.1, Chain A"/>
    <property type="match status" value="1"/>
</dbReference>
<feature type="compositionally biased region" description="Pro residues" evidence="1">
    <location>
        <begin position="898"/>
        <end position="908"/>
    </location>
</feature>
<dbReference type="PROSITE" id="PS50097">
    <property type="entry name" value="BTB"/>
    <property type="match status" value="1"/>
</dbReference>
<organism evidence="4 5">
    <name type="scientific">Tulasnella calospora MUT 4182</name>
    <dbReference type="NCBI Taxonomy" id="1051891"/>
    <lineage>
        <taxon>Eukaryota</taxon>
        <taxon>Fungi</taxon>
        <taxon>Dikarya</taxon>
        <taxon>Basidiomycota</taxon>
        <taxon>Agaricomycotina</taxon>
        <taxon>Agaricomycetes</taxon>
        <taxon>Cantharellales</taxon>
        <taxon>Tulasnellaceae</taxon>
        <taxon>Tulasnella</taxon>
    </lineage>
</organism>
<evidence type="ECO:0000259" key="3">
    <source>
        <dbReference type="PROSITE" id="PS50245"/>
    </source>
</evidence>
<dbReference type="AlphaFoldDB" id="A0A0C3QJ16"/>
<dbReference type="PANTHER" id="PTHR22427">
    <property type="entry name" value="GH15728P"/>
    <property type="match status" value="1"/>
</dbReference>
<feature type="compositionally biased region" description="Polar residues" evidence="1">
    <location>
        <begin position="628"/>
        <end position="641"/>
    </location>
</feature>
<dbReference type="Proteomes" id="UP000054248">
    <property type="component" value="Unassembled WGS sequence"/>
</dbReference>
<dbReference type="EMBL" id="KN823030">
    <property type="protein sequence ID" value="KIO26069.1"/>
    <property type="molecule type" value="Genomic_DNA"/>
</dbReference>
<dbReference type="Pfam" id="PF00651">
    <property type="entry name" value="BTB"/>
    <property type="match status" value="1"/>
</dbReference>
<feature type="region of interest" description="Disordered" evidence="1">
    <location>
        <begin position="577"/>
        <end position="1029"/>
    </location>
</feature>
<feature type="compositionally biased region" description="Polar residues" evidence="1">
    <location>
        <begin position="1006"/>
        <end position="1025"/>
    </location>
</feature>
<evidence type="ECO:0008006" key="6">
    <source>
        <dbReference type="Google" id="ProtNLM"/>
    </source>
</evidence>
<dbReference type="SUPFAM" id="SSF74924">
    <property type="entry name" value="Cap-Gly domain"/>
    <property type="match status" value="1"/>
</dbReference>
<dbReference type="PANTHER" id="PTHR22427:SF7">
    <property type="entry name" value="GH15728P"/>
    <property type="match status" value="1"/>
</dbReference>
<feature type="compositionally biased region" description="Low complexity" evidence="1">
    <location>
        <begin position="577"/>
        <end position="612"/>
    </location>
</feature>
<dbReference type="STRING" id="1051891.A0A0C3QJ16"/>
<feature type="domain" description="CAP-Gly" evidence="3">
    <location>
        <begin position="1056"/>
        <end position="1105"/>
    </location>
</feature>
<dbReference type="OrthoDB" id="2130750at2759"/>
<feature type="compositionally biased region" description="Low complexity" evidence="1">
    <location>
        <begin position="871"/>
        <end position="883"/>
    </location>
</feature>
<protein>
    <recommendedName>
        <fullName evidence="6">BTB domain-containing protein</fullName>
    </recommendedName>
</protein>
<sequence length="1184" mass="129252">MSATGLVQVEWRDHLQELFEKAKERFADVVWELGDDDDSDEVWGHKAIVYARAPPSFQARYFKFRPAPTPTPYGASPIPNAQSNYSLALPIEDMTPGSRSPSPFANRRVMSPAPSSITGQVLRISTNIAPALFTNELEYLYTGKGLSDAFEFLFDSVDKRADDDEAARVDKLRNDLIYMWRSRLYSDIRVVLEGNFPSGRESYSANDVSMAAFSSHRFILVSRSQYFRERLQSSSFALPATDENEIKLPSPPFTPASVHFTLGFIYTGTLSFSHRTFDLTTAFHIYRAAMYLQLDSLHREIQARIVEEMVHGLFHAFLPFDQYEKITAGRWGVGGCKCKQCQRRAPRVLEFAMAPDVNDPILTRGAQRALSGMFGEGWCQADFANLPPKTRSNLVKGVSLRTNPMNVIPLLFAAQAALTKLENNSEVWAEEVREMVHTVRKRIDDTMCNTAEEVFEQEEWLSILERDGAQFSDNEKVGWVMDSLIRGLNDKNAGMVYQTVVSAILLRADPTTGHTVLPMTSVVRASVERARLEIARWIGRKNRWQFVHAAGGFEEMDGWAVKEISDEIDVPVEALLAPRPASGSGPSPSRSGLTTTGPHNIYADSDSASISSFHTGSKGRIGKEPTPSVHSISRGSVHSTATTGRPGPRRPVPNSAPPPAPSATSRNQPAARLKPILSSRVQSTVSQPSNASQFNLPRGEPVVVPPAPEPDKDQSDSASMTSYTRSTPPGTPKSPKSPLPQVDPSASSPAGRPKSLATSVTSIRSTSSTIRRANGALNVPSGQASRPTSSASTSFRTAKSEATPTPSARSSVVRQSLSPQPDRPPRQRTLSSASNSSAVSAKSNATAGRNRKTSGEKPSPGSPQPLRPRRSSTASAASAVSNRTPTKSGTKAPARKLPTPPSQRPPLPTAELPKAVNRTPSGSRASTASTSKSTVKPRPSNASIRSTASSVSAARRPVSKADSEAPPPVPPKDPEDQDEDDDLPNKTGIENSHRRNSSETIRESVGSMTTNGTIRANKRPASQSQRPRRGITLNVGIPCIISSKRARFRAFARYIGEVEGETGPWIGVEVPVGESWTEKKLAGRNWNDGSFNGTRYFEISSNITGWDDGEQRAARRRRIDILLSDTPTRSLSKKREGDALSLERERLKRVRSISPAMSDTSTSAEVRGLFVRPQQVLYVVDAEH</sequence>
<evidence type="ECO:0000313" key="5">
    <source>
        <dbReference type="Proteomes" id="UP000054248"/>
    </source>
</evidence>
<evidence type="ECO:0000259" key="2">
    <source>
        <dbReference type="PROSITE" id="PS50097"/>
    </source>
</evidence>
<accession>A0A0C3QJ16</accession>
<evidence type="ECO:0000313" key="4">
    <source>
        <dbReference type="EMBL" id="KIO26069.1"/>
    </source>
</evidence>
<name>A0A0C3QJ16_9AGAM</name>
<dbReference type="InterPro" id="IPR011333">
    <property type="entry name" value="SKP1/BTB/POZ_sf"/>
</dbReference>
<dbReference type="InterPro" id="IPR000938">
    <property type="entry name" value="CAP-Gly_domain"/>
</dbReference>
<dbReference type="HOGENOM" id="CLU_002951_0_0_1"/>
<dbReference type="SUPFAM" id="SSF54695">
    <property type="entry name" value="POZ domain"/>
    <property type="match status" value="1"/>
</dbReference>
<feature type="domain" description="BTB" evidence="2">
    <location>
        <begin position="186"/>
        <end position="274"/>
    </location>
</feature>
<gene>
    <name evidence="4" type="ORF">M407DRAFT_235826</name>
</gene>
<evidence type="ECO:0000256" key="1">
    <source>
        <dbReference type="SAM" id="MobiDB-lite"/>
    </source>
</evidence>
<keyword evidence="5" id="KW-1185">Reference proteome</keyword>
<dbReference type="Gene3D" id="2.30.30.190">
    <property type="entry name" value="CAP Gly-rich-like domain"/>
    <property type="match status" value="1"/>
</dbReference>
<feature type="compositionally biased region" description="Low complexity" evidence="1">
    <location>
        <begin position="831"/>
        <end position="847"/>
    </location>
</feature>
<feature type="compositionally biased region" description="Pro residues" evidence="1">
    <location>
        <begin position="729"/>
        <end position="738"/>
    </location>
</feature>
<feature type="compositionally biased region" description="Basic and acidic residues" evidence="1">
    <location>
        <begin position="991"/>
        <end position="1002"/>
    </location>
</feature>
<dbReference type="CDD" id="cd18186">
    <property type="entry name" value="BTB_POZ_ZBTB_KLHL-like"/>
    <property type="match status" value="1"/>
</dbReference>
<dbReference type="Pfam" id="PF01302">
    <property type="entry name" value="CAP_GLY"/>
    <property type="match status" value="1"/>
</dbReference>
<dbReference type="InterPro" id="IPR036859">
    <property type="entry name" value="CAP-Gly_dom_sf"/>
</dbReference>
<feature type="compositionally biased region" description="Polar residues" evidence="1">
    <location>
        <begin position="780"/>
        <end position="819"/>
    </location>
</feature>
<reference evidence="4 5" key="1">
    <citation type="submission" date="2014-04" db="EMBL/GenBank/DDBJ databases">
        <authorList>
            <consortium name="DOE Joint Genome Institute"/>
            <person name="Kuo A."/>
            <person name="Girlanda M."/>
            <person name="Perotto S."/>
            <person name="Kohler A."/>
            <person name="Nagy L.G."/>
            <person name="Floudas D."/>
            <person name="Copeland A."/>
            <person name="Barry K.W."/>
            <person name="Cichocki N."/>
            <person name="Veneault-Fourrey C."/>
            <person name="LaButti K."/>
            <person name="Lindquist E.A."/>
            <person name="Lipzen A."/>
            <person name="Lundell T."/>
            <person name="Morin E."/>
            <person name="Murat C."/>
            <person name="Sun H."/>
            <person name="Tunlid A."/>
            <person name="Henrissat B."/>
            <person name="Grigoriev I.V."/>
            <person name="Hibbett D.S."/>
            <person name="Martin F."/>
            <person name="Nordberg H.P."/>
            <person name="Cantor M.N."/>
            <person name="Hua S.X."/>
        </authorList>
    </citation>
    <scope>NUCLEOTIDE SEQUENCE [LARGE SCALE GENOMIC DNA]</scope>
    <source>
        <strain evidence="4 5">MUT 4182</strain>
    </source>
</reference>
<dbReference type="InterPro" id="IPR000210">
    <property type="entry name" value="BTB/POZ_dom"/>
</dbReference>
<feature type="compositionally biased region" description="Low complexity" evidence="1">
    <location>
        <begin position="758"/>
        <end position="772"/>
    </location>
</feature>
<proteinExistence type="predicted"/>
<feature type="compositionally biased region" description="Pro residues" evidence="1">
    <location>
        <begin position="649"/>
        <end position="661"/>
    </location>
</feature>
<dbReference type="SMART" id="SM01052">
    <property type="entry name" value="CAP_GLY"/>
    <property type="match status" value="1"/>
</dbReference>
<dbReference type="SMART" id="SM00225">
    <property type="entry name" value="BTB"/>
    <property type="match status" value="1"/>
</dbReference>
<reference evidence="5" key="2">
    <citation type="submission" date="2015-01" db="EMBL/GenBank/DDBJ databases">
        <title>Evolutionary Origins and Diversification of the Mycorrhizal Mutualists.</title>
        <authorList>
            <consortium name="DOE Joint Genome Institute"/>
            <consortium name="Mycorrhizal Genomics Consortium"/>
            <person name="Kohler A."/>
            <person name="Kuo A."/>
            <person name="Nagy L.G."/>
            <person name="Floudas D."/>
            <person name="Copeland A."/>
            <person name="Barry K.W."/>
            <person name="Cichocki N."/>
            <person name="Veneault-Fourrey C."/>
            <person name="LaButti K."/>
            <person name="Lindquist E.A."/>
            <person name="Lipzen A."/>
            <person name="Lundell T."/>
            <person name="Morin E."/>
            <person name="Murat C."/>
            <person name="Riley R."/>
            <person name="Ohm R."/>
            <person name="Sun H."/>
            <person name="Tunlid A."/>
            <person name="Henrissat B."/>
            <person name="Grigoriev I.V."/>
            <person name="Hibbett D.S."/>
            <person name="Martin F."/>
        </authorList>
    </citation>
    <scope>NUCLEOTIDE SEQUENCE [LARGE SCALE GENOMIC DNA]</scope>
    <source>
        <strain evidence="5">MUT 4182</strain>
    </source>
</reference>